<dbReference type="InterPro" id="IPR036291">
    <property type="entry name" value="NAD(P)-bd_dom_sf"/>
</dbReference>
<evidence type="ECO:0000256" key="2">
    <source>
        <dbReference type="ARBA" id="ARBA00008072"/>
    </source>
</evidence>
<dbReference type="SUPFAM" id="SSF51735">
    <property type="entry name" value="NAD(P)-binding Rossmann-fold domains"/>
    <property type="match status" value="1"/>
</dbReference>
<dbReference type="Proteomes" id="UP000283841">
    <property type="component" value="Unassembled WGS sequence"/>
</dbReference>
<evidence type="ECO:0000256" key="6">
    <source>
        <dbReference type="ARBA" id="ARBA00023027"/>
    </source>
</evidence>
<evidence type="ECO:0000256" key="5">
    <source>
        <dbReference type="ARBA" id="ARBA00023002"/>
    </source>
</evidence>
<dbReference type="Pfam" id="PF08240">
    <property type="entry name" value="ADH_N"/>
    <property type="match status" value="1"/>
</dbReference>
<protein>
    <submittedName>
        <fullName evidence="9">Alcohol dehydrogenase</fullName>
    </submittedName>
</protein>
<dbReference type="Gene3D" id="3.90.180.10">
    <property type="entry name" value="Medium-chain alcohol dehydrogenases, catalytic domain"/>
    <property type="match status" value="1"/>
</dbReference>
<dbReference type="EMBL" id="RCNU01000012">
    <property type="protein sequence ID" value="RWQ92555.1"/>
    <property type="molecule type" value="Genomic_DNA"/>
</dbReference>
<dbReference type="PANTHER" id="PTHR42940:SF2">
    <property type="entry name" value="DEHYDROGENASE FAMILY OXIDOREDUCTASE, PUTATIVE (JCVI)-RELATED"/>
    <property type="match status" value="1"/>
</dbReference>
<dbReference type="GO" id="GO:0004022">
    <property type="term" value="F:alcohol dehydrogenase (NAD+) activity"/>
    <property type="evidence" value="ECO:0007669"/>
    <property type="project" value="TreeGrafter"/>
</dbReference>
<dbReference type="SMART" id="SM00829">
    <property type="entry name" value="PKS_ER"/>
    <property type="match status" value="1"/>
</dbReference>
<dbReference type="VEuPathDB" id="FungiDB:C8Q69DRAFT_422192"/>
<dbReference type="PANTHER" id="PTHR42940">
    <property type="entry name" value="ALCOHOL DEHYDROGENASE 1-RELATED"/>
    <property type="match status" value="1"/>
</dbReference>
<evidence type="ECO:0000256" key="7">
    <source>
        <dbReference type="RuleBase" id="RU361277"/>
    </source>
</evidence>
<keyword evidence="10" id="KW-1185">Reference proteome</keyword>
<keyword evidence="5" id="KW-0560">Oxidoreductase</keyword>
<dbReference type="GO" id="GO:0005737">
    <property type="term" value="C:cytoplasm"/>
    <property type="evidence" value="ECO:0007669"/>
    <property type="project" value="TreeGrafter"/>
</dbReference>
<dbReference type="InterPro" id="IPR002328">
    <property type="entry name" value="ADH_Zn_CS"/>
</dbReference>
<dbReference type="STRING" id="264951.A0A443HL80"/>
<dbReference type="AlphaFoldDB" id="A0A443HL80"/>
<comment type="cofactor">
    <cofactor evidence="1 7">
        <name>Zn(2+)</name>
        <dbReference type="ChEBI" id="CHEBI:29105"/>
    </cofactor>
</comment>
<dbReference type="RefSeq" id="XP_028482200.1">
    <property type="nucleotide sequence ID" value="XM_028628398.1"/>
</dbReference>
<dbReference type="Gene3D" id="3.40.50.720">
    <property type="entry name" value="NAD(P)-binding Rossmann-like Domain"/>
    <property type="match status" value="1"/>
</dbReference>
<dbReference type="InterPro" id="IPR011032">
    <property type="entry name" value="GroES-like_sf"/>
</dbReference>
<dbReference type="GO" id="GO:0008270">
    <property type="term" value="F:zinc ion binding"/>
    <property type="evidence" value="ECO:0007669"/>
    <property type="project" value="InterPro"/>
</dbReference>
<dbReference type="SUPFAM" id="SSF50129">
    <property type="entry name" value="GroES-like"/>
    <property type="match status" value="1"/>
</dbReference>
<dbReference type="InterPro" id="IPR013149">
    <property type="entry name" value="ADH-like_C"/>
</dbReference>
<keyword evidence="3 7" id="KW-0479">Metal-binding</keyword>
<gene>
    <name evidence="9" type="ORF">C8Q69DRAFT_422192</name>
</gene>
<name>A0A443HL80_BYSSP</name>
<dbReference type="FunFam" id="3.40.50.720:FF:000039">
    <property type="entry name" value="Alcohol dehydrogenase AdhP"/>
    <property type="match status" value="1"/>
</dbReference>
<dbReference type="PROSITE" id="PS00059">
    <property type="entry name" value="ADH_ZINC"/>
    <property type="match status" value="1"/>
</dbReference>
<dbReference type="GeneID" id="39597675"/>
<feature type="domain" description="Enoyl reductase (ER)" evidence="8">
    <location>
        <begin position="15"/>
        <end position="348"/>
    </location>
</feature>
<evidence type="ECO:0000256" key="1">
    <source>
        <dbReference type="ARBA" id="ARBA00001947"/>
    </source>
</evidence>
<comment type="similarity">
    <text evidence="2 7">Belongs to the zinc-containing alcohol dehydrogenase family.</text>
</comment>
<organism evidence="9 10">
    <name type="scientific">Byssochlamys spectabilis</name>
    <name type="common">Paecilomyces variotii</name>
    <dbReference type="NCBI Taxonomy" id="264951"/>
    <lineage>
        <taxon>Eukaryota</taxon>
        <taxon>Fungi</taxon>
        <taxon>Dikarya</taxon>
        <taxon>Ascomycota</taxon>
        <taxon>Pezizomycotina</taxon>
        <taxon>Eurotiomycetes</taxon>
        <taxon>Eurotiomycetidae</taxon>
        <taxon>Eurotiales</taxon>
        <taxon>Thermoascaceae</taxon>
        <taxon>Paecilomyces</taxon>
    </lineage>
</organism>
<evidence type="ECO:0000256" key="4">
    <source>
        <dbReference type="ARBA" id="ARBA00022833"/>
    </source>
</evidence>
<proteinExistence type="inferred from homology"/>
<reference evidence="9 10" key="1">
    <citation type="journal article" date="2018" name="Front. Microbiol.">
        <title>Genomic and genetic insights into a cosmopolitan fungus, Paecilomyces variotii (Eurotiales).</title>
        <authorList>
            <person name="Urquhart A.S."/>
            <person name="Mondo S.J."/>
            <person name="Makela M.R."/>
            <person name="Hane J.K."/>
            <person name="Wiebenga A."/>
            <person name="He G."/>
            <person name="Mihaltcheva S."/>
            <person name="Pangilinan J."/>
            <person name="Lipzen A."/>
            <person name="Barry K."/>
            <person name="de Vries R.P."/>
            <person name="Grigoriev I.V."/>
            <person name="Idnurm A."/>
        </authorList>
    </citation>
    <scope>NUCLEOTIDE SEQUENCE [LARGE SCALE GENOMIC DNA]</scope>
    <source>
        <strain evidence="9 10">CBS 101075</strain>
    </source>
</reference>
<accession>A0A443HL80</accession>
<keyword evidence="4 7" id="KW-0862">Zinc</keyword>
<evidence type="ECO:0000256" key="3">
    <source>
        <dbReference type="ARBA" id="ARBA00022723"/>
    </source>
</evidence>
<dbReference type="CDD" id="cd08297">
    <property type="entry name" value="CAD3"/>
    <property type="match status" value="1"/>
</dbReference>
<evidence type="ECO:0000313" key="10">
    <source>
        <dbReference type="Proteomes" id="UP000283841"/>
    </source>
</evidence>
<dbReference type="Pfam" id="PF00107">
    <property type="entry name" value="ADH_zinc_N"/>
    <property type="match status" value="1"/>
</dbReference>
<evidence type="ECO:0000313" key="9">
    <source>
        <dbReference type="EMBL" id="RWQ92555.1"/>
    </source>
</evidence>
<sequence>MGSTIPATRKVAVTTSPATVSVTSLPIPQPAGTEVLLQIEATGICATDLHIVHRSLSYFQPKVDIHGHEGIGRIVALGPDVDASKWKIGDRVAHRWIYRWCKECEPCRAGLEQFCDKRQLSGLHVEGCWAEYTVADTEYMLRIPEELNAAEAAPILCAGTTVYRALRTSDLSPGQWIAIVGAGGGLGHLAIQYAKVQGHKVLAIDGGKEKGTLCTDLGADVYVDFTSTKDITATVIDITSGGAHGILVTSSSPRAYEQAITYVRKLGIIVCIGATSTKMTFPIGPEYFVGKGVRLTGTSTGTLRDTEEALKLVQEGKVRPIIVEKKLEDIQECLDLLEKGDGVGKFVVKL</sequence>
<dbReference type="InterPro" id="IPR020843">
    <property type="entry name" value="ER"/>
</dbReference>
<dbReference type="InterPro" id="IPR013154">
    <property type="entry name" value="ADH-like_N"/>
</dbReference>
<comment type="caution">
    <text evidence="9">The sequence shown here is derived from an EMBL/GenBank/DDBJ whole genome shotgun (WGS) entry which is preliminary data.</text>
</comment>
<keyword evidence="6" id="KW-0520">NAD</keyword>
<evidence type="ECO:0000259" key="8">
    <source>
        <dbReference type="SMART" id="SM00829"/>
    </source>
</evidence>